<dbReference type="SUPFAM" id="SSF55729">
    <property type="entry name" value="Acyl-CoA N-acyltransferases (Nat)"/>
    <property type="match status" value="1"/>
</dbReference>
<evidence type="ECO:0000313" key="2">
    <source>
        <dbReference type="EMBL" id="RKT47588.1"/>
    </source>
</evidence>
<organism evidence="2 3">
    <name type="scientific">Thiocapsa rosea</name>
    <dbReference type="NCBI Taxonomy" id="69360"/>
    <lineage>
        <taxon>Bacteria</taxon>
        <taxon>Pseudomonadati</taxon>
        <taxon>Pseudomonadota</taxon>
        <taxon>Gammaproteobacteria</taxon>
        <taxon>Chromatiales</taxon>
        <taxon>Chromatiaceae</taxon>
        <taxon>Thiocapsa</taxon>
    </lineage>
</organism>
<reference evidence="2 3" key="1">
    <citation type="submission" date="2018-10" db="EMBL/GenBank/DDBJ databases">
        <title>Genomic Encyclopedia of Archaeal and Bacterial Type Strains, Phase II (KMG-II): from individual species to whole genera.</title>
        <authorList>
            <person name="Goeker M."/>
        </authorList>
    </citation>
    <scope>NUCLEOTIDE SEQUENCE [LARGE SCALE GENOMIC DNA]</scope>
    <source>
        <strain evidence="2 3">DSM 235</strain>
    </source>
</reference>
<dbReference type="GO" id="GO:0005737">
    <property type="term" value="C:cytoplasm"/>
    <property type="evidence" value="ECO:0007669"/>
    <property type="project" value="TreeGrafter"/>
</dbReference>
<dbReference type="RefSeq" id="WP_120799530.1">
    <property type="nucleotide sequence ID" value="NZ_RBXL01000001.1"/>
</dbReference>
<dbReference type="Gene3D" id="3.40.630.30">
    <property type="match status" value="1"/>
</dbReference>
<evidence type="ECO:0000313" key="3">
    <source>
        <dbReference type="Proteomes" id="UP000274556"/>
    </source>
</evidence>
<proteinExistence type="predicted"/>
<dbReference type="GO" id="GO:1990189">
    <property type="term" value="F:protein N-terminal-serine acetyltransferase activity"/>
    <property type="evidence" value="ECO:0007669"/>
    <property type="project" value="TreeGrafter"/>
</dbReference>
<keyword evidence="3" id="KW-1185">Reference proteome</keyword>
<feature type="domain" description="N-acetyltransferase" evidence="1">
    <location>
        <begin position="14"/>
        <end position="188"/>
    </location>
</feature>
<comment type="caution">
    <text evidence="2">The sequence shown here is derived from an EMBL/GenBank/DDBJ whole genome shotgun (WGS) entry which is preliminary data.</text>
</comment>
<dbReference type="Proteomes" id="UP000274556">
    <property type="component" value="Unassembled WGS sequence"/>
</dbReference>
<keyword evidence="2" id="KW-0808">Transferase</keyword>
<dbReference type="PANTHER" id="PTHR43441:SF10">
    <property type="entry name" value="ACETYLTRANSFERASE"/>
    <property type="match status" value="1"/>
</dbReference>
<evidence type="ECO:0000259" key="1">
    <source>
        <dbReference type="PROSITE" id="PS51186"/>
    </source>
</evidence>
<dbReference type="InterPro" id="IPR000182">
    <property type="entry name" value="GNAT_dom"/>
</dbReference>
<dbReference type="EMBL" id="RBXL01000001">
    <property type="protein sequence ID" value="RKT47588.1"/>
    <property type="molecule type" value="Genomic_DNA"/>
</dbReference>
<protein>
    <submittedName>
        <fullName evidence="2">RimJ/RimL family protein N-acetyltransferase</fullName>
    </submittedName>
</protein>
<dbReference type="AlphaFoldDB" id="A0A495VIA2"/>
<dbReference type="OrthoDB" id="5292292at2"/>
<name>A0A495VIA2_9GAMM</name>
<dbReference type="PROSITE" id="PS51186">
    <property type="entry name" value="GNAT"/>
    <property type="match status" value="1"/>
</dbReference>
<dbReference type="Pfam" id="PF13302">
    <property type="entry name" value="Acetyltransf_3"/>
    <property type="match status" value="1"/>
</dbReference>
<sequence>MLEALLEPLRGEGVCLRPFVSADAAAFAGAARESASSVGRWMSWCHEDFSVGEARAWFAICSAELDACSAVELGIFAAEGCEVLGGIGLNHFIAEHKLCNLGYWVRASRQREGIATRAVRTMARFGFADLGLMRIEIVVAEGNGPSAGVARKAGALYEGLARNRLVVGGVSVPAWIFSMVPDSVGLSQ</sequence>
<dbReference type="PANTHER" id="PTHR43441">
    <property type="entry name" value="RIBOSOMAL-PROTEIN-SERINE ACETYLTRANSFERASE"/>
    <property type="match status" value="1"/>
</dbReference>
<dbReference type="GO" id="GO:0008999">
    <property type="term" value="F:protein-N-terminal-alanine acetyltransferase activity"/>
    <property type="evidence" value="ECO:0007669"/>
    <property type="project" value="TreeGrafter"/>
</dbReference>
<gene>
    <name evidence="2" type="ORF">BDD21_5184</name>
</gene>
<accession>A0A495VIA2</accession>
<dbReference type="InterPro" id="IPR016181">
    <property type="entry name" value="Acyl_CoA_acyltransferase"/>
</dbReference>
<dbReference type="InterPro" id="IPR051908">
    <property type="entry name" value="Ribosomal_N-acetyltransferase"/>
</dbReference>